<sequence>MKIMIPKPCHENWENMTADEREKFCSVCATTVHDFTASSDEELINSFSSAPDICGRFREDQLGRSLNLPLSGKLAIGLLIAGGALGTVNAQEAKPQEVKTTELPRITGKVAVDQTVYRSESFRIGATVSKPPERAMVVLNGKRVSEDKLRALQSEDIKTINTLSPKDAVRQYGKAGKNGAIIVTTKRKITASPENFEN</sequence>
<proteinExistence type="predicted"/>
<dbReference type="AlphaFoldDB" id="A0A432DTF9"/>
<evidence type="ECO:0000313" key="1">
    <source>
        <dbReference type="EMBL" id="RTZ46351.1"/>
    </source>
</evidence>
<name>A0A432DTF9_9FLAO</name>
<accession>A0A432DTF9</accession>
<evidence type="ECO:0000313" key="2">
    <source>
        <dbReference type="Proteomes" id="UP000276953"/>
    </source>
</evidence>
<reference evidence="1 2" key="1">
    <citation type="submission" date="2018-12" db="EMBL/GenBank/DDBJ databases">
        <title>Draft Genome Sequence of Chryseobacterium arthrosphaerae strain ED882-96 Isolated from the Blood of a Patient with Liver Cirrhosis in Taiwan.</title>
        <authorList>
            <person name="Lin J.-N."/>
            <person name="Lai C.-H."/>
            <person name="Yang C.-H."/>
            <person name="Huang Y.-H."/>
        </authorList>
    </citation>
    <scope>NUCLEOTIDE SEQUENCE [LARGE SCALE GENOMIC DNA]</scope>
    <source>
        <strain evidence="1 2">ED882-96</strain>
    </source>
</reference>
<comment type="caution">
    <text evidence="1">The sequence shown here is derived from an EMBL/GenBank/DDBJ whole genome shotgun (WGS) entry which is preliminary data.</text>
</comment>
<evidence type="ECO:0008006" key="3">
    <source>
        <dbReference type="Google" id="ProtNLM"/>
    </source>
</evidence>
<protein>
    <recommendedName>
        <fullName evidence="3">TonB-dependent receptor plug domain-containing protein</fullName>
    </recommendedName>
</protein>
<dbReference type="Proteomes" id="UP000276953">
    <property type="component" value="Unassembled WGS sequence"/>
</dbReference>
<gene>
    <name evidence="1" type="ORF">EJ377_18625</name>
</gene>
<dbReference type="EMBL" id="RYFC01000003">
    <property type="protein sequence ID" value="RTZ46351.1"/>
    <property type="molecule type" value="Genomic_DNA"/>
</dbReference>
<organism evidence="1 2">
    <name type="scientific">Chryseobacterium arthrosphaerae</name>
    <dbReference type="NCBI Taxonomy" id="651561"/>
    <lineage>
        <taxon>Bacteria</taxon>
        <taxon>Pseudomonadati</taxon>
        <taxon>Bacteroidota</taxon>
        <taxon>Flavobacteriia</taxon>
        <taxon>Flavobacteriales</taxon>
        <taxon>Weeksellaceae</taxon>
        <taxon>Chryseobacterium group</taxon>
        <taxon>Chryseobacterium</taxon>
    </lineage>
</organism>